<sequence>MFQQGQYLLWQASRRLQLHPHWNTISRRHIISGASSNPRLSIWRRKKEMKKEGLMVTKELKRLQSYPERFEQFMKSQVSPLLKSDLVTVLVEFQRQKLISLSMKIYDMVRKETWCRPDMFFYLDMLVMLDRNKKSRY</sequence>
<dbReference type="PANTHER" id="PTHR46870:SF1">
    <property type="entry name" value="OS03G0297700 PROTEIN"/>
    <property type="match status" value="1"/>
</dbReference>
<organism evidence="1 2">
    <name type="scientific">Penstemon smallii</name>
    <dbReference type="NCBI Taxonomy" id="265156"/>
    <lineage>
        <taxon>Eukaryota</taxon>
        <taxon>Viridiplantae</taxon>
        <taxon>Streptophyta</taxon>
        <taxon>Embryophyta</taxon>
        <taxon>Tracheophyta</taxon>
        <taxon>Spermatophyta</taxon>
        <taxon>Magnoliopsida</taxon>
        <taxon>eudicotyledons</taxon>
        <taxon>Gunneridae</taxon>
        <taxon>Pentapetalae</taxon>
        <taxon>asterids</taxon>
        <taxon>lamiids</taxon>
        <taxon>Lamiales</taxon>
        <taxon>Plantaginaceae</taxon>
        <taxon>Cheloneae</taxon>
        <taxon>Penstemon</taxon>
    </lineage>
</organism>
<name>A0ABD3S9C4_9LAMI</name>
<comment type="caution">
    <text evidence="1">The sequence shown here is derived from an EMBL/GenBank/DDBJ whole genome shotgun (WGS) entry which is preliminary data.</text>
</comment>
<dbReference type="InterPro" id="IPR011990">
    <property type="entry name" value="TPR-like_helical_dom_sf"/>
</dbReference>
<protein>
    <submittedName>
        <fullName evidence="1">Uncharacterized protein</fullName>
    </submittedName>
</protein>
<gene>
    <name evidence="1" type="ORF">ACJIZ3_006933</name>
</gene>
<keyword evidence="2" id="KW-1185">Reference proteome</keyword>
<dbReference type="PANTHER" id="PTHR46870">
    <property type="entry name" value="PROTEIN THYLAKOID ASSEMBLY 8-LIKE, CHLOROPLASTIC"/>
    <property type="match status" value="1"/>
</dbReference>
<accession>A0ABD3S9C4</accession>
<dbReference type="AlphaFoldDB" id="A0ABD3S9C4"/>
<dbReference type="Proteomes" id="UP001634393">
    <property type="component" value="Unassembled WGS sequence"/>
</dbReference>
<reference evidence="1 2" key="1">
    <citation type="submission" date="2024-12" db="EMBL/GenBank/DDBJ databases">
        <title>The unique morphological basis and parallel evolutionary history of personate flowers in Penstemon.</title>
        <authorList>
            <person name="Depatie T.H."/>
            <person name="Wessinger C.A."/>
        </authorList>
    </citation>
    <scope>NUCLEOTIDE SEQUENCE [LARGE SCALE GENOMIC DNA]</scope>
    <source>
        <strain evidence="1">WTNN_2</strain>
        <tissue evidence="1">Leaf</tissue>
    </source>
</reference>
<evidence type="ECO:0000313" key="2">
    <source>
        <dbReference type="Proteomes" id="UP001634393"/>
    </source>
</evidence>
<dbReference type="InterPro" id="IPR044795">
    <property type="entry name" value="THA8L-like"/>
</dbReference>
<proteinExistence type="predicted"/>
<evidence type="ECO:0000313" key="1">
    <source>
        <dbReference type="EMBL" id="KAL3821028.1"/>
    </source>
</evidence>
<dbReference type="Gene3D" id="1.25.40.10">
    <property type="entry name" value="Tetratricopeptide repeat domain"/>
    <property type="match status" value="1"/>
</dbReference>
<dbReference type="EMBL" id="JBJXBP010000007">
    <property type="protein sequence ID" value="KAL3821028.1"/>
    <property type="molecule type" value="Genomic_DNA"/>
</dbReference>